<keyword evidence="2 3" id="KW-0694">RNA-binding</keyword>
<proteinExistence type="predicted"/>
<evidence type="ECO:0000256" key="3">
    <source>
        <dbReference type="PROSITE-ProRule" id="PRU00176"/>
    </source>
</evidence>
<dbReference type="InterPro" id="IPR035979">
    <property type="entry name" value="RBD_domain_sf"/>
</dbReference>
<gene>
    <name evidence="5" type="ORF">LIER_20291</name>
</gene>
<dbReference type="GO" id="GO:0003723">
    <property type="term" value="F:RNA binding"/>
    <property type="evidence" value="ECO:0007669"/>
    <property type="project" value="UniProtKB-UniRule"/>
</dbReference>
<dbReference type="EMBL" id="BAABME010005137">
    <property type="protein sequence ID" value="GAA0164729.1"/>
    <property type="molecule type" value="Genomic_DNA"/>
</dbReference>
<dbReference type="PANTHER" id="PTHR13976">
    <property type="entry name" value="HETEROGENEOUS NUCLEAR RIBONUCLEOPROTEIN-RELATED"/>
    <property type="match status" value="1"/>
</dbReference>
<dbReference type="SMART" id="SM00360">
    <property type="entry name" value="RRM"/>
    <property type="match status" value="2"/>
</dbReference>
<evidence type="ECO:0000259" key="4">
    <source>
        <dbReference type="PROSITE" id="PS50102"/>
    </source>
</evidence>
<keyword evidence="6" id="KW-1185">Reference proteome</keyword>
<dbReference type="CDD" id="cd12254">
    <property type="entry name" value="RRM_hnRNPH_ESRPs_RBM12_like"/>
    <property type="match status" value="2"/>
</dbReference>
<sequence>MYGSRGRAMLGSGGVSDGYEIGSKRPRMDSNPYFAVPSASSGHSAGYGYSRGYDSLAFPVVRLRGLPFDCTEIDIVKFFGHLDIVDVFLVTKNERFSGEALVVFALPMHAELALQRDRQNIGRRYVEVFKCRKQDYYNAIAAEAMSFGGGALEHDRHDTPPPRPKKSIDKDQLEYTEILKLRGLPFTVKKSDILKFFGEDFNLTDDKIQIAARSDGRVTGEAFVEFPSAEEAKKAMCKDKRTIGSRYIELFPSTPDEAKRASRSSRR</sequence>
<keyword evidence="1" id="KW-0677">Repeat</keyword>
<feature type="domain" description="RRM" evidence="4">
    <location>
        <begin position="177"/>
        <end position="255"/>
    </location>
</feature>
<comment type="caution">
    <text evidence="5">The sequence shown here is derived from an EMBL/GenBank/DDBJ whole genome shotgun (WGS) entry which is preliminary data.</text>
</comment>
<dbReference type="InterPro" id="IPR050666">
    <property type="entry name" value="ESRP"/>
</dbReference>
<dbReference type="InterPro" id="IPR012677">
    <property type="entry name" value="Nucleotide-bd_a/b_plait_sf"/>
</dbReference>
<dbReference type="InterPro" id="IPR000504">
    <property type="entry name" value="RRM_dom"/>
</dbReference>
<dbReference type="SUPFAM" id="SSF54928">
    <property type="entry name" value="RNA-binding domain, RBD"/>
    <property type="match status" value="2"/>
</dbReference>
<evidence type="ECO:0000313" key="6">
    <source>
        <dbReference type="Proteomes" id="UP001454036"/>
    </source>
</evidence>
<evidence type="ECO:0000256" key="1">
    <source>
        <dbReference type="ARBA" id="ARBA00022737"/>
    </source>
</evidence>
<reference evidence="5 6" key="1">
    <citation type="submission" date="2024-01" db="EMBL/GenBank/DDBJ databases">
        <title>The complete chloroplast genome sequence of Lithospermum erythrorhizon: insights into the phylogenetic relationship among Boraginaceae species and the maternal lineages of purple gromwells.</title>
        <authorList>
            <person name="Okada T."/>
            <person name="Watanabe K."/>
        </authorList>
    </citation>
    <scope>NUCLEOTIDE SEQUENCE [LARGE SCALE GENOMIC DNA]</scope>
</reference>
<name>A0AAV3QL15_LITER</name>
<organism evidence="5 6">
    <name type="scientific">Lithospermum erythrorhizon</name>
    <name type="common">Purple gromwell</name>
    <name type="synonym">Lithospermum officinale var. erythrorhizon</name>
    <dbReference type="NCBI Taxonomy" id="34254"/>
    <lineage>
        <taxon>Eukaryota</taxon>
        <taxon>Viridiplantae</taxon>
        <taxon>Streptophyta</taxon>
        <taxon>Embryophyta</taxon>
        <taxon>Tracheophyta</taxon>
        <taxon>Spermatophyta</taxon>
        <taxon>Magnoliopsida</taxon>
        <taxon>eudicotyledons</taxon>
        <taxon>Gunneridae</taxon>
        <taxon>Pentapetalae</taxon>
        <taxon>asterids</taxon>
        <taxon>lamiids</taxon>
        <taxon>Boraginales</taxon>
        <taxon>Boraginaceae</taxon>
        <taxon>Boraginoideae</taxon>
        <taxon>Lithospermeae</taxon>
        <taxon>Lithospermum</taxon>
    </lineage>
</organism>
<dbReference type="Gene3D" id="3.30.70.330">
    <property type="match status" value="2"/>
</dbReference>
<evidence type="ECO:0000256" key="2">
    <source>
        <dbReference type="ARBA" id="ARBA00022884"/>
    </source>
</evidence>
<accession>A0AAV3QL15</accession>
<dbReference type="Pfam" id="PF00076">
    <property type="entry name" value="RRM_1"/>
    <property type="match status" value="2"/>
</dbReference>
<evidence type="ECO:0000313" key="5">
    <source>
        <dbReference type="EMBL" id="GAA0164729.1"/>
    </source>
</evidence>
<dbReference type="Proteomes" id="UP001454036">
    <property type="component" value="Unassembled WGS sequence"/>
</dbReference>
<dbReference type="AlphaFoldDB" id="A0AAV3QL15"/>
<protein>
    <submittedName>
        <fullName evidence="5">RNA splicing factor</fullName>
    </submittedName>
</protein>
<dbReference type="PROSITE" id="PS50102">
    <property type="entry name" value="RRM"/>
    <property type="match status" value="1"/>
</dbReference>